<name>A0AAE2BQF5_9LAMI</name>
<dbReference type="Pfam" id="PF13837">
    <property type="entry name" value="Myb_DNA-bind_4"/>
    <property type="match status" value="1"/>
</dbReference>
<evidence type="ECO:0000256" key="6">
    <source>
        <dbReference type="SAM" id="MobiDB-lite"/>
    </source>
</evidence>
<dbReference type="AlphaFoldDB" id="A0AAE2BQF5"/>
<feature type="compositionally biased region" description="Gly residues" evidence="6">
    <location>
        <begin position="1"/>
        <end position="13"/>
    </location>
</feature>
<comment type="subcellular location">
    <subcellularLocation>
        <location evidence="1">Nucleus</location>
    </subcellularLocation>
</comment>
<evidence type="ECO:0000256" key="5">
    <source>
        <dbReference type="ARBA" id="ARBA00023242"/>
    </source>
</evidence>
<reference evidence="8" key="1">
    <citation type="submission" date="2020-06" db="EMBL/GenBank/DDBJ databases">
        <authorList>
            <person name="Li T."/>
            <person name="Hu X."/>
            <person name="Zhang T."/>
            <person name="Song X."/>
            <person name="Zhang H."/>
            <person name="Dai N."/>
            <person name="Sheng W."/>
            <person name="Hou X."/>
            <person name="Wei L."/>
        </authorList>
    </citation>
    <scope>NUCLEOTIDE SEQUENCE</scope>
    <source>
        <strain evidence="8">K16</strain>
        <tissue evidence="8">Leaf</tissue>
    </source>
</reference>
<evidence type="ECO:0000313" key="8">
    <source>
        <dbReference type="EMBL" id="KAK4393828.1"/>
    </source>
</evidence>
<organism evidence="8 9">
    <name type="scientific">Sesamum angolense</name>
    <dbReference type="NCBI Taxonomy" id="2727404"/>
    <lineage>
        <taxon>Eukaryota</taxon>
        <taxon>Viridiplantae</taxon>
        <taxon>Streptophyta</taxon>
        <taxon>Embryophyta</taxon>
        <taxon>Tracheophyta</taxon>
        <taxon>Spermatophyta</taxon>
        <taxon>Magnoliopsida</taxon>
        <taxon>eudicotyledons</taxon>
        <taxon>Gunneridae</taxon>
        <taxon>Pentapetalae</taxon>
        <taxon>asterids</taxon>
        <taxon>lamiids</taxon>
        <taxon>Lamiales</taxon>
        <taxon>Pedaliaceae</taxon>
        <taxon>Sesamum</taxon>
    </lineage>
</organism>
<evidence type="ECO:0000256" key="4">
    <source>
        <dbReference type="ARBA" id="ARBA00023163"/>
    </source>
</evidence>
<dbReference type="InterPro" id="IPR044822">
    <property type="entry name" value="Myb_DNA-bind_4"/>
</dbReference>
<comment type="caution">
    <text evidence="8">The sequence shown here is derived from an EMBL/GenBank/DDBJ whole genome shotgun (WGS) entry which is preliminary data.</text>
</comment>
<dbReference type="PANTHER" id="PTHR21654">
    <property type="entry name" value="FI21293P1"/>
    <property type="match status" value="1"/>
</dbReference>
<evidence type="ECO:0000259" key="7">
    <source>
        <dbReference type="Pfam" id="PF13837"/>
    </source>
</evidence>
<keyword evidence="2" id="KW-0805">Transcription regulation</keyword>
<dbReference type="PANTHER" id="PTHR21654:SF59">
    <property type="entry name" value="TRIHELIX TRANSCRIPTION FACTOR DF1"/>
    <property type="match status" value="1"/>
</dbReference>
<accession>A0AAE2BQF5</accession>
<feature type="domain" description="Myb/SANT-like DNA-binding" evidence="7">
    <location>
        <begin position="23"/>
        <end position="60"/>
    </location>
</feature>
<dbReference type="Proteomes" id="UP001289374">
    <property type="component" value="Unassembled WGS sequence"/>
</dbReference>
<dbReference type="EMBL" id="JACGWL010000010">
    <property type="protein sequence ID" value="KAK4393828.1"/>
    <property type="molecule type" value="Genomic_DNA"/>
</dbReference>
<evidence type="ECO:0000256" key="1">
    <source>
        <dbReference type="ARBA" id="ARBA00004123"/>
    </source>
</evidence>
<keyword evidence="4" id="KW-0804">Transcription</keyword>
<feature type="region of interest" description="Disordered" evidence="6">
    <location>
        <begin position="1"/>
        <end position="24"/>
    </location>
</feature>
<dbReference type="Gene3D" id="1.10.10.60">
    <property type="entry name" value="Homeodomain-like"/>
    <property type="match status" value="1"/>
</dbReference>
<dbReference type="GO" id="GO:0005634">
    <property type="term" value="C:nucleus"/>
    <property type="evidence" value="ECO:0007669"/>
    <property type="project" value="UniProtKB-SubCell"/>
</dbReference>
<reference evidence="8" key="2">
    <citation type="journal article" date="2024" name="Plant">
        <title>Genomic evolution and insights into agronomic trait innovations of Sesamum species.</title>
        <authorList>
            <person name="Miao H."/>
            <person name="Wang L."/>
            <person name="Qu L."/>
            <person name="Liu H."/>
            <person name="Sun Y."/>
            <person name="Le M."/>
            <person name="Wang Q."/>
            <person name="Wei S."/>
            <person name="Zheng Y."/>
            <person name="Lin W."/>
            <person name="Duan Y."/>
            <person name="Cao H."/>
            <person name="Xiong S."/>
            <person name="Wang X."/>
            <person name="Wei L."/>
            <person name="Li C."/>
            <person name="Ma Q."/>
            <person name="Ju M."/>
            <person name="Zhao R."/>
            <person name="Li G."/>
            <person name="Mu C."/>
            <person name="Tian Q."/>
            <person name="Mei H."/>
            <person name="Zhang T."/>
            <person name="Gao T."/>
            <person name="Zhang H."/>
        </authorList>
    </citation>
    <scope>NUCLEOTIDE SEQUENCE</scope>
    <source>
        <strain evidence="8">K16</strain>
    </source>
</reference>
<evidence type="ECO:0000256" key="3">
    <source>
        <dbReference type="ARBA" id="ARBA00023125"/>
    </source>
</evidence>
<proteinExistence type="predicted"/>
<gene>
    <name evidence="8" type="ORF">Sango_1853600</name>
</gene>
<protein>
    <submittedName>
        <fullName evidence="8">Trihelix transcription factor GT-2</fullName>
    </submittedName>
</protein>
<keyword evidence="3" id="KW-0238">DNA-binding</keyword>
<evidence type="ECO:0000313" key="9">
    <source>
        <dbReference type="Proteomes" id="UP001289374"/>
    </source>
</evidence>
<dbReference type="GO" id="GO:0006355">
    <property type="term" value="P:regulation of DNA-templated transcription"/>
    <property type="evidence" value="ECO:0007669"/>
    <property type="project" value="UniProtKB-ARBA"/>
</dbReference>
<keyword evidence="5" id="KW-0539">Nucleus</keyword>
<evidence type="ECO:0000256" key="2">
    <source>
        <dbReference type="ARBA" id="ARBA00023015"/>
    </source>
</evidence>
<sequence>MGWRFDGGGGGAGDEGDRNSAGNRWPREETLALLKIRSDMDLAFRDSTLKAPLWDDVSSYGMKHLALL</sequence>
<keyword evidence="9" id="KW-1185">Reference proteome</keyword>
<dbReference type="GO" id="GO:0003677">
    <property type="term" value="F:DNA binding"/>
    <property type="evidence" value="ECO:0007669"/>
    <property type="project" value="UniProtKB-KW"/>
</dbReference>